<dbReference type="STRING" id="1479485.DA73_0200735"/>
<proteinExistence type="predicted"/>
<evidence type="ECO:0000313" key="1">
    <source>
        <dbReference type="EMBL" id="KIE13922.1"/>
    </source>
</evidence>
<dbReference type="AlphaFoldDB" id="A0A0C1NGB9"/>
<name>A0A0C1NGB9_9CYAN</name>
<dbReference type="EMBL" id="JHEG02000001">
    <property type="protein sequence ID" value="KIE13922.1"/>
    <property type="molecule type" value="Genomic_DNA"/>
</dbReference>
<protein>
    <submittedName>
        <fullName evidence="1">Uncharacterized protein</fullName>
    </submittedName>
</protein>
<sequence length="96" mass="10742">MGIGKAVAKASKLTFLIDCRTLKRAIAIGIPGYTQPQDNTLLNVLLMPLSPQRNYWHYADGTVMQREPAILGDDPTRMVDREAIGKQLSHRQESYS</sequence>
<gene>
    <name evidence="1" type="ORF">DA73_0200735</name>
</gene>
<reference evidence="1" key="1">
    <citation type="journal article" date="2015" name="Genome Announc.">
        <title>Draft Genome Sequence of Tolypothrix boutellei Strain VB521301.</title>
        <authorList>
            <person name="Chandrababunaidu M.M."/>
            <person name="Singh D."/>
            <person name="Sen D."/>
            <person name="Bhan S."/>
            <person name="Das S."/>
            <person name="Gupta A."/>
            <person name="Adhikary S.P."/>
            <person name="Tripathy S."/>
        </authorList>
    </citation>
    <scope>NUCLEOTIDE SEQUENCE</scope>
    <source>
        <strain evidence="1">VB521301</strain>
    </source>
</reference>
<accession>A0A0C1NGB9</accession>
<organism evidence="1">
    <name type="scientific">Tolypothrix bouteillei VB521301</name>
    <dbReference type="NCBI Taxonomy" id="1479485"/>
    <lineage>
        <taxon>Bacteria</taxon>
        <taxon>Bacillati</taxon>
        <taxon>Cyanobacteriota</taxon>
        <taxon>Cyanophyceae</taxon>
        <taxon>Nostocales</taxon>
        <taxon>Tolypothrichaceae</taxon>
        <taxon>Tolypothrix</taxon>
    </lineage>
</organism>
<comment type="caution">
    <text evidence="1">The sequence shown here is derived from an EMBL/GenBank/DDBJ whole genome shotgun (WGS) entry which is preliminary data.</text>
</comment>